<reference evidence="2 3" key="1">
    <citation type="submission" date="2021-04" db="EMBL/GenBank/DDBJ databases">
        <authorList>
            <person name="Ivanova A."/>
        </authorList>
    </citation>
    <scope>NUCLEOTIDE SEQUENCE [LARGE SCALE GENOMIC DNA]</scope>
    <source>
        <strain evidence="2 3">G18</strain>
    </source>
</reference>
<sequence>MSIYREALGSVFDRLHPQIQKRFGFNSSDGVAAIGTGAMDELWHGRLYTLPFLYLGSARRIMFPERGTNVPFTIRNYAYRDRFGRETVTWIRDFRTRRPRRFDAYMIYSRERGTIVDYLGSHQHLAVDIDLSVDERGGLRLRSGAQRVYEGPFSFSFPMFFSGVADVCEWFDETIGKFRIEVNVTNRVWGPLFGYRGSFDVTWAPVRPEDVPADVKPRREQRRE</sequence>
<proteinExistence type="predicted"/>
<protein>
    <submittedName>
        <fullName evidence="2">DUF4166 domain-containing protein</fullName>
    </submittedName>
</protein>
<gene>
    <name evidence="2" type="ORF">J8F10_32540</name>
</gene>
<accession>A0ABS5C1Y7</accession>
<dbReference type="EMBL" id="JAGKQQ010000001">
    <property type="protein sequence ID" value="MBP3959995.1"/>
    <property type="molecule type" value="Genomic_DNA"/>
</dbReference>
<evidence type="ECO:0000313" key="3">
    <source>
        <dbReference type="Proteomes" id="UP000676565"/>
    </source>
</evidence>
<comment type="caution">
    <text evidence="2">The sequence shown here is derived from an EMBL/GenBank/DDBJ whole genome shotgun (WGS) entry which is preliminary data.</text>
</comment>
<name>A0ABS5C1Y7_9BACT</name>
<feature type="domain" description="DUF4166" evidence="1">
    <location>
        <begin position="15"/>
        <end position="199"/>
    </location>
</feature>
<evidence type="ECO:0000259" key="1">
    <source>
        <dbReference type="Pfam" id="PF13761"/>
    </source>
</evidence>
<organism evidence="2 3">
    <name type="scientific">Gemmata palustris</name>
    <dbReference type="NCBI Taxonomy" id="2822762"/>
    <lineage>
        <taxon>Bacteria</taxon>
        <taxon>Pseudomonadati</taxon>
        <taxon>Planctomycetota</taxon>
        <taxon>Planctomycetia</taxon>
        <taxon>Gemmatales</taxon>
        <taxon>Gemmataceae</taxon>
        <taxon>Gemmata</taxon>
    </lineage>
</organism>
<keyword evidence="3" id="KW-1185">Reference proteome</keyword>
<dbReference type="InterPro" id="IPR025311">
    <property type="entry name" value="DUF4166"/>
</dbReference>
<evidence type="ECO:0000313" key="2">
    <source>
        <dbReference type="EMBL" id="MBP3959995.1"/>
    </source>
</evidence>
<dbReference type="Pfam" id="PF13761">
    <property type="entry name" value="DUF4166"/>
    <property type="match status" value="1"/>
</dbReference>
<dbReference type="Proteomes" id="UP000676565">
    <property type="component" value="Unassembled WGS sequence"/>
</dbReference>